<evidence type="ECO:0000256" key="4">
    <source>
        <dbReference type="ARBA" id="ARBA00023125"/>
    </source>
</evidence>
<evidence type="ECO:0000259" key="8">
    <source>
        <dbReference type="Pfam" id="PF08281"/>
    </source>
</evidence>
<feature type="region of interest" description="Disordered" evidence="6">
    <location>
        <begin position="187"/>
        <end position="213"/>
    </location>
</feature>
<evidence type="ECO:0000256" key="3">
    <source>
        <dbReference type="ARBA" id="ARBA00023082"/>
    </source>
</evidence>
<evidence type="ECO:0000259" key="7">
    <source>
        <dbReference type="Pfam" id="PF04542"/>
    </source>
</evidence>
<dbReference type="InterPro" id="IPR036388">
    <property type="entry name" value="WH-like_DNA-bd_sf"/>
</dbReference>
<dbReference type="Gene3D" id="1.10.10.10">
    <property type="entry name" value="Winged helix-like DNA-binding domain superfamily/Winged helix DNA-binding domain"/>
    <property type="match status" value="1"/>
</dbReference>
<keyword evidence="5" id="KW-0804">Transcription</keyword>
<proteinExistence type="inferred from homology"/>
<keyword evidence="3" id="KW-0731">Sigma factor</keyword>
<sequence>MNQERMCEASDEMLIRAVREGQVELYAELIERYQQRLYVYCYHLLMQREEAEDAVQDVLIKAYEKLALYAYSQSFSAWLYKMAYHHCLNLLRKRKRSALLARLLKPLSQDHADEGYAVARRKEVLVQSERALRRLSVDERSLVVLRVMEGKSYEEIGQIFPQSSSALRKRVERALAKLRRIWGKMEDGEDEEESTYRLASESDIAERATAPNR</sequence>
<comment type="similarity">
    <text evidence="1">Belongs to the sigma-70 factor family. ECF subfamily.</text>
</comment>
<dbReference type="InterPro" id="IPR013249">
    <property type="entry name" value="RNA_pol_sigma70_r4_t2"/>
</dbReference>
<dbReference type="InterPro" id="IPR014284">
    <property type="entry name" value="RNA_pol_sigma-70_dom"/>
</dbReference>
<dbReference type="Pfam" id="PF08281">
    <property type="entry name" value="Sigma70_r4_2"/>
    <property type="match status" value="1"/>
</dbReference>
<dbReference type="GO" id="GO:0006352">
    <property type="term" value="P:DNA-templated transcription initiation"/>
    <property type="evidence" value="ECO:0007669"/>
    <property type="project" value="InterPro"/>
</dbReference>
<comment type="caution">
    <text evidence="9">The sequence shown here is derived from an EMBL/GenBank/DDBJ whole genome shotgun (WGS) entry which is preliminary data.</text>
</comment>
<dbReference type="InterPro" id="IPR013324">
    <property type="entry name" value="RNA_pol_sigma_r3/r4-like"/>
</dbReference>
<keyword evidence="4" id="KW-0238">DNA-binding</keyword>
<evidence type="ECO:0000313" key="10">
    <source>
        <dbReference type="Proteomes" id="UP000256977"/>
    </source>
</evidence>
<dbReference type="NCBIfam" id="TIGR02937">
    <property type="entry name" value="sigma70-ECF"/>
    <property type="match status" value="1"/>
</dbReference>
<keyword evidence="10" id="KW-1185">Reference proteome</keyword>
<dbReference type="Proteomes" id="UP000256977">
    <property type="component" value="Unassembled WGS sequence"/>
</dbReference>
<dbReference type="OrthoDB" id="2732687at2"/>
<dbReference type="Pfam" id="PF04542">
    <property type="entry name" value="Sigma70_r2"/>
    <property type="match status" value="1"/>
</dbReference>
<reference evidence="9 10" key="1">
    <citation type="submission" date="2018-07" db="EMBL/GenBank/DDBJ databases">
        <title>Genomic Encyclopedia of Type Strains, Phase III (KMG-III): the genomes of soil and plant-associated and newly described type strains.</title>
        <authorList>
            <person name="Whitman W."/>
        </authorList>
    </citation>
    <scope>NUCLEOTIDE SEQUENCE [LARGE SCALE GENOMIC DNA]</scope>
    <source>
        <strain evidence="9 10">CECT 7287</strain>
    </source>
</reference>
<dbReference type="InterPro" id="IPR007627">
    <property type="entry name" value="RNA_pol_sigma70_r2"/>
</dbReference>
<dbReference type="GO" id="GO:0003677">
    <property type="term" value="F:DNA binding"/>
    <property type="evidence" value="ECO:0007669"/>
    <property type="project" value="UniProtKB-KW"/>
</dbReference>
<feature type="domain" description="RNA polymerase sigma-70 region 2" evidence="7">
    <location>
        <begin position="29"/>
        <end position="96"/>
    </location>
</feature>
<protein>
    <submittedName>
        <fullName evidence="9">RNA polymerase sigma-70 factor (ECF subfamily)</fullName>
    </submittedName>
</protein>
<keyword evidence="2" id="KW-0805">Transcription regulation</keyword>
<dbReference type="EMBL" id="QRDZ01000016">
    <property type="protein sequence ID" value="RED75270.1"/>
    <property type="molecule type" value="Genomic_DNA"/>
</dbReference>
<dbReference type="GO" id="GO:0016987">
    <property type="term" value="F:sigma factor activity"/>
    <property type="evidence" value="ECO:0007669"/>
    <property type="project" value="UniProtKB-KW"/>
</dbReference>
<evidence type="ECO:0000256" key="6">
    <source>
        <dbReference type="SAM" id="MobiDB-lite"/>
    </source>
</evidence>
<dbReference type="SUPFAM" id="SSF88946">
    <property type="entry name" value="Sigma2 domain of RNA polymerase sigma factors"/>
    <property type="match status" value="1"/>
</dbReference>
<name>A0A3D9JMM4_9BACL</name>
<evidence type="ECO:0000256" key="1">
    <source>
        <dbReference type="ARBA" id="ARBA00010641"/>
    </source>
</evidence>
<dbReference type="PANTHER" id="PTHR43133:SF8">
    <property type="entry name" value="RNA POLYMERASE SIGMA FACTOR HI_1459-RELATED"/>
    <property type="match status" value="1"/>
</dbReference>
<gene>
    <name evidence="9" type="ORF">DFP98_11672</name>
</gene>
<dbReference type="Gene3D" id="1.10.1740.10">
    <property type="match status" value="1"/>
</dbReference>
<feature type="domain" description="RNA polymerase sigma factor 70 region 4 type 2" evidence="8">
    <location>
        <begin position="129"/>
        <end position="178"/>
    </location>
</feature>
<evidence type="ECO:0000256" key="5">
    <source>
        <dbReference type="ARBA" id="ARBA00023163"/>
    </source>
</evidence>
<dbReference type="PANTHER" id="PTHR43133">
    <property type="entry name" value="RNA POLYMERASE ECF-TYPE SIGMA FACTO"/>
    <property type="match status" value="1"/>
</dbReference>
<organism evidence="9 10">
    <name type="scientific">Cohnella phaseoli</name>
    <dbReference type="NCBI Taxonomy" id="456490"/>
    <lineage>
        <taxon>Bacteria</taxon>
        <taxon>Bacillati</taxon>
        <taxon>Bacillota</taxon>
        <taxon>Bacilli</taxon>
        <taxon>Bacillales</taxon>
        <taxon>Paenibacillaceae</taxon>
        <taxon>Cohnella</taxon>
    </lineage>
</organism>
<accession>A0A3D9JMM4</accession>
<dbReference type="SUPFAM" id="SSF88659">
    <property type="entry name" value="Sigma3 and sigma4 domains of RNA polymerase sigma factors"/>
    <property type="match status" value="1"/>
</dbReference>
<dbReference type="RefSeq" id="WP_116062376.1">
    <property type="nucleotide sequence ID" value="NZ_QRDZ01000016.1"/>
</dbReference>
<dbReference type="InterPro" id="IPR039425">
    <property type="entry name" value="RNA_pol_sigma-70-like"/>
</dbReference>
<dbReference type="InterPro" id="IPR013325">
    <property type="entry name" value="RNA_pol_sigma_r2"/>
</dbReference>
<dbReference type="AlphaFoldDB" id="A0A3D9JMM4"/>
<evidence type="ECO:0000313" key="9">
    <source>
        <dbReference type="EMBL" id="RED75270.1"/>
    </source>
</evidence>
<evidence type="ECO:0000256" key="2">
    <source>
        <dbReference type="ARBA" id="ARBA00023015"/>
    </source>
</evidence>